<evidence type="ECO:0000313" key="6">
    <source>
        <dbReference type="EMBL" id="KAE9209511.1"/>
    </source>
</evidence>
<evidence type="ECO:0000313" key="2">
    <source>
        <dbReference type="EMBL" id="KAE9001531.1"/>
    </source>
</evidence>
<name>A0A6A3Y2V5_9STRA</name>
<evidence type="ECO:0008006" key="19">
    <source>
        <dbReference type="Google" id="ProtNLM"/>
    </source>
</evidence>
<dbReference type="Proteomes" id="UP000460718">
    <property type="component" value="Unassembled WGS sequence"/>
</dbReference>
<comment type="caution">
    <text evidence="6">The sequence shown here is derived from an EMBL/GenBank/DDBJ whole genome shotgun (WGS) entry which is preliminary data.</text>
</comment>
<dbReference type="EMBL" id="QXGB01000599">
    <property type="protein sequence ID" value="KAE9209511.1"/>
    <property type="molecule type" value="Genomic_DNA"/>
</dbReference>
<dbReference type="EMBL" id="QXGD01000397">
    <property type="protein sequence ID" value="KAE9240855.1"/>
    <property type="molecule type" value="Genomic_DNA"/>
</dbReference>
<dbReference type="InterPro" id="IPR038595">
    <property type="entry name" value="LOR_sf"/>
</dbReference>
<dbReference type="EMBL" id="QXFZ01000815">
    <property type="protein sequence ID" value="KAE9103951.1"/>
    <property type="molecule type" value="Genomic_DNA"/>
</dbReference>
<evidence type="ECO:0000313" key="8">
    <source>
        <dbReference type="EMBL" id="KAE9240855.1"/>
    </source>
</evidence>
<evidence type="ECO:0000313" key="14">
    <source>
        <dbReference type="Proteomes" id="UP000440732"/>
    </source>
</evidence>
<dbReference type="EMBL" id="QXFW01000857">
    <property type="protein sequence ID" value="KAE9001531.1"/>
    <property type="molecule type" value="Genomic_DNA"/>
</dbReference>
<dbReference type="Proteomes" id="UP000429523">
    <property type="component" value="Unassembled WGS sequence"/>
</dbReference>
<evidence type="ECO:0000313" key="10">
    <source>
        <dbReference type="Proteomes" id="UP000429523"/>
    </source>
</evidence>
<keyword evidence="11" id="KW-1185">Reference proteome</keyword>
<dbReference type="Proteomes" id="UP000441208">
    <property type="component" value="Unassembled WGS sequence"/>
</dbReference>
<evidence type="ECO:0000313" key="18">
    <source>
        <dbReference type="Proteomes" id="UP000488956"/>
    </source>
</evidence>
<reference evidence="10 11" key="1">
    <citation type="submission" date="2018-08" db="EMBL/GenBank/DDBJ databases">
        <title>Genomic investigation of the strawberry pathogen Phytophthora fragariae indicates pathogenicity is determined by transcriptional variation in three key races.</title>
        <authorList>
            <person name="Adams T.M."/>
            <person name="Armitage A.D."/>
            <person name="Sobczyk M.K."/>
            <person name="Bates H.J."/>
            <person name="Dunwell J.M."/>
            <person name="Nellist C.F."/>
            <person name="Harrison R.J."/>
        </authorList>
    </citation>
    <scope>NUCLEOTIDE SEQUENCE [LARGE SCALE GENOMIC DNA]</scope>
    <source>
        <strain evidence="9 12">A4</strain>
        <strain evidence="8 13">BC-1</strain>
        <strain evidence="7 17">BC-23</strain>
        <strain evidence="6 11">NOV-27</strain>
        <strain evidence="5 14">NOV-5</strain>
        <strain evidence="4 15">NOV-71</strain>
        <strain evidence="1 10">NOV-9</strain>
        <strain evidence="3 18">ONT-3</strain>
        <strain evidence="2 16">SCRP245</strain>
    </source>
</reference>
<dbReference type="EMBL" id="QXGE01000868">
    <property type="protein sequence ID" value="KAE9302070.1"/>
    <property type="molecule type" value="Genomic_DNA"/>
</dbReference>
<dbReference type="Proteomes" id="UP000437068">
    <property type="component" value="Unassembled WGS sequence"/>
</dbReference>
<dbReference type="EMBL" id="QXGF01000242">
    <property type="protein sequence ID" value="KAE8943628.1"/>
    <property type="molecule type" value="Genomic_DNA"/>
</dbReference>
<dbReference type="EMBL" id="QXGA01000322">
    <property type="protein sequence ID" value="KAE9147884.1"/>
    <property type="molecule type" value="Genomic_DNA"/>
</dbReference>
<accession>A0A6A3Y2V5</accession>
<dbReference type="Proteomes" id="UP000476176">
    <property type="component" value="Unassembled WGS sequence"/>
</dbReference>
<evidence type="ECO:0000313" key="5">
    <source>
        <dbReference type="EMBL" id="KAE9147884.1"/>
    </source>
</evidence>
<evidence type="ECO:0000313" key="9">
    <source>
        <dbReference type="EMBL" id="KAE9302070.1"/>
    </source>
</evidence>
<evidence type="ECO:0000313" key="16">
    <source>
        <dbReference type="Proteomes" id="UP000460718"/>
    </source>
</evidence>
<evidence type="ECO:0000313" key="3">
    <source>
        <dbReference type="EMBL" id="KAE9101477.1"/>
    </source>
</evidence>
<dbReference type="Proteomes" id="UP000440732">
    <property type="component" value="Unassembled WGS sequence"/>
</dbReference>
<evidence type="ECO:0000313" key="12">
    <source>
        <dbReference type="Proteomes" id="UP000437068"/>
    </source>
</evidence>
<dbReference type="Proteomes" id="UP000488956">
    <property type="component" value="Unassembled WGS sequence"/>
</dbReference>
<evidence type="ECO:0000313" key="11">
    <source>
        <dbReference type="Proteomes" id="UP000433483"/>
    </source>
</evidence>
<dbReference type="AlphaFoldDB" id="A0A6A3Y2V5"/>
<gene>
    <name evidence="9" type="ORF">PF001_g14160</name>
    <name evidence="8" type="ORF">PF002_g9560</name>
    <name evidence="7" type="ORF">PF004_g13920</name>
    <name evidence="6" type="ORF">PF005_g11806</name>
    <name evidence="5" type="ORF">PF006_g7483</name>
    <name evidence="4" type="ORF">PF007_g14220</name>
    <name evidence="1" type="ORF">PF009_g6663</name>
    <name evidence="3" type="ORF">PF010_g14435</name>
    <name evidence="2" type="ORF">PF011_g13705</name>
</gene>
<dbReference type="Proteomes" id="UP000433483">
    <property type="component" value="Unassembled WGS sequence"/>
</dbReference>
<protein>
    <recommendedName>
        <fullName evidence="19">Tubby C-terminal domain-containing protein</fullName>
    </recommendedName>
</protein>
<dbReference type="EMBL" id="QXGC01000869">
    <property type="protein sequence ID" value="KAE9218245.1"/>
    <property type="molecule type" value="Genomic_DNA"/>
</dbReference>
<dbReference type="OrthoDB" id="122412at2759"/>
<dbReference type="EMBL" id="QXFX01000892">
    <property type="protein sequence ID" value="KAE9101477.1"/>
    <property type="molecule type" value="Genomic_DNA"/>
</dbReference>
<evidence type="ECO:0000313" key="7">
    <source>
        <dbReference type="EMBL" id="KAE9218245.1"/>
    </source>
</evidence>
<dbReference type="Gene3D" id="2.40.160.200">
    <property type="entry name" value="LURP1-related"/>
    <property type="match status" value="1"/>
</dbReference>
<organism evidence="6 11">
    <name type="scientific">Phytophthora fragariae</name>
    <dbReference type="NCBI Taxonomy" id="53985"/>
    <lineage>
        <taxon>Eukaryota</taxon>
        <taxon>Sar</taxon>
        <taxon>Stramenopiles</taxon>
        <taxon>Oomycota</taxon>
        <taxon>Peronosporomycetes</taxon>
        <taxon>Peronosporales</taxon>
        <taxon>Peronosporaceae</taxon>
        <taxon>Phytophthora</taxon>
    </lineage>
</organism>
<dbReference type="InterPro" id="IPR007612">
    <property type="entry name" value="LOR"/>
</dbReference>
<evidence type="ECO:0000313" key="1">
    <source>
        <dbReference type="EMBL" id="KAE8943628.1"/>
    </source>
</evidence>
<dbReference type="Pfam" id="PF04525">
    <property type="entry name" value="LOR"/>
    <property type="match status" value="1"/>
</dbReference>
<proteinExistence type="predicted"/>
<sequence length="221" mass="24495">MGNTNSADLESPLQAPSGSMQAFDGSIIAQCETNLQANSSTFQTSATVKDLATNNPIILFKGKMLSSRVMLETPEGQIIACIKNNSISSKYHIFQGDQTDEESFIIDTISGFFSTMVLVAEFTDRQTGTPCRIVAKGNPSDKAVLCYLERGSPTLSQLKRSDDFTQNQDRYERVGRICRKSHFTTEDYFIEAPAGVDLTLLLLIWHVRHAWLLDERTSAPS</sequence>
<evidence type="ECO:0000313" key="17">
    <source>
        <dbReference type="Proteomes" id="UP000476176"/>
    </source>
</evidence>
<dbReference type="Proteomes" id="UP000440367">
    <property type="component" value="Unassembled WGS sequence"/>
</dbReference>
<evidence type="ECO:0000313" key="4">
    <source>
        <dbReference type="EMBL" id="KAE9103951.1"/>
    </source>
</evidence>
<evidence type="ECO:0000313" key="13">
    <source>
        <dbReference type="Proteomes" id="UP000440367"/>
    </source>
</evidence>
<evidence type="ECO:0000313" key="15">
    <source>
        <dbReference type="Proteomes" id="UP000441208"/>
    </source>
</evidence>